<dbReference type="EMBL" id="BRVP01000016">
    <property type="protein sequence ID" value="GLB53315.1"/>
    <property type="molecule type" value="Genomic_DNA"/>
</dbReference>
<reference evidence="2" key="1">
    <citation type="submission" date="2022-07" db="EMBL/GenBank/DDBJ databases">
        <title>Taxonomy of Novel Oxalotrophic and Methylotrophic Bacteria.</title>
        <authorList>
            <person name="Sahin N."/>
            <person name="Tani A."/>
        </authorList>
    </citation>
    <scope>NUCLEOTIDE SEQUENCE</scope>
    <source>
        <strain evidence="2">AM327</strain>
    </source>
</reference>
<evidence type="ECO:0000256" key="1">
    <source>
        <dbReference type="SAM" id="SignalP"/>
    </source>
</evidence>
<accession>A0A9W6EUC4</accession>
<sequence length="264" mass="30129">MKKLLITLVLLFSVLGSWAQQQSVNEYAYVVVPMQYGFLKKADEYNINSLTKFLFEKYGFTTYLEDDIPSAKRMQPCEGLRANVTKESGFLRTKLKVTLKNCSGVVVFESRIGESREKEFDKAFNLALRDAFKDVEALHYSYEVNAEPVKLVEEVKTFKEKGDEKKEEIVTKVEDVNKVKNVEQVQEAKSGLIAKPYKGLNYKVYDTAGKEVMILLYTTIKDVYMVKGKDEIVHKINNTWIIEGNDGNESMGVNGLDITFESSF</sequence>
<keyword evidence="1" id="KW-0732">Signal</keyword>
<proteinExistence type="predicted"/>
<feature type="signal peptide" evidence="1">
    <location>
        <begin position="1"/>
        <end position="19"/>
    </location>
</feature>
<comment type="caution">
    <text evidence="2">The sequence shown here is derived from an EMBL/GenBank/DDBJ whole genome shotgun (WGS) entry which is preliminary data.</text>
</comment>
<evidence type="ECO:0000313" key="3">
    <source>
        <dbReference type="Proteomes" id="UP001143545"/>
    </source>
</evidence>
<protein>
    <submittedName>
        <fullName evidence="2">Uncharacterized protein</fullName>
    </submittedName>
</protein>
<keyword evidence="3" id="KW-1185">Reference proteome</keyword>
<name>A0A9W6EUC4_9FLAO</name>
<dbReference type="Proteomes" id="UP001143545">
    <property type="component" value="Unassembled WGS sequence"/>
</dbReference>
<feature type="chain" id="PRO_5040891700" evidence="1">
    <location>
        <begin position="20"/>
        <end position="264"/>
    </location>
</feature>
<dbReference type="RefSeq" id="WP_281755139.1">
    <property type="nucleotide sequence ID" value="NZ_BRVP01000016.1"/>
</dbReference>
<gene>
    <name evidence="2" type="ORF">NBRC110019_23560</name>
</gene>
<dbReference type="AlphaFoldDB" id="A0A9W6EUC4"/>
<organism evidence="2 3">
    <name type="scientific">Neptunitalea chrysea</name>
    <dbReference type="NCBI Taxonomy" id="1647581"/>
    <lineage>
        <taxon>Bacteria</taxon>
        <taxon>Pseudomonadati</taxon>
        <taxon>Bacteroidota</taxon>
        <taxon>Flavobacteriia</taxon>
        <taxon>Flavobacteriales</taxon>
        <taxon>Flavobacteriaceae</taxon>
        <taxon>Neptunitalea</taxon>
    </lineage>
</organism>
<evidence type="ECO:0000313" key="2">
    <source>
        <dbReference type="EMBL" id="GLB53315.1"/>
    </source>
</evidence>